<dbReference type="Proteomes" id="UP000264141">
    <property type="component" value="Unassembled WGS sequence"/>
</dbReference>
<organism evidence="1 2">
    <name type="scientific">Anaerolinea thermolimosa</name>
    <dbReference type="NCBI Taxonomy" id="229919"/>
    <lineage>
        <taxon>Bacteria</taxon>
        <taxon>Bacillati</taxon>
        <taxon>Chloroflexota</taxon>
        <taxon>Anaerolineae</taxon>
        <taxon>Anaerolineales</taxon>
        <taxon>Anaerolineaceae</taxon>
        <taxon>Anaerolinea</taxon>
    </lineage>
</organism>
<sequence>MVLGYNPIQLPRRMGKYSVALSFFYKRETSEELPLKKPQTLEESGLRDNLWLIIITPGV</sequence>
<comment type="caution">
    <text evidence="1">The sequence shown here is derived from an EMBL/GenBank/DDBJ whole genome shotgun (WGS) entry which is preliminary data.</text>
</comment>
<dbReference type="EMBL" id="DPBP01000010">
    <property type="protein sequence ID" value="HCE16752.1"/>
    <property type="molecule type" value="Genomic_DNA"/>
</dbReference>
<dbReference type="AlphaFoldDB" id="A0A3D1JE02"/>
<evidence type="ECO:0000313" key="1">
    <source>
        <dbReference type="EMBL" id="HCE16752.1"/>
    </source>
</evidence>
<accession>A0A3D1JE02</accession>
<gene>
    <name evidence="1" type="ORF">DEQ80_02715</name>
</gene>
<name>A0A3D1JE02_9CHLR</name>
<reference evidence="1 2" key="1">
    <citation type="journal article" date="2018" name="Nat. Biotechnol.">
        <title>A standardized bacterial taxonomy based on genome phylogeny substantially revises the tree of life.</title>
        <authorList>
            <person name="Parks D.H."/>
            <person name="Chuvochina M."/>
            <person name="Waite D.W."/>
            <person name="Rinke C."/>
            <person name="Skarshewski A."/>
            <person name="Chaumeil P.A."/>
            <person name="Hugenholtz P."/>
        </authorList>
    </citation>
    <scope>NUCLEOTIDE SEQUENCE [LARGE SCALE GENOMIC DNA]</scope>
    <source>
        <strain evidence="1">UBA8781</strain>
    </source>
</reference>
<protein>
    <submittedName>
        <fullName evidence="1">Uncharacterized protein</fullName>
    </submittedName>
</protein>
<proteinExistence type="predicted"/>
<evidence type="ECO:0000313" key="2">
    <source>
        <dbReference type="Proteomes" id="UP000264141"/>
    </source>
</evidence>